<dbReference type="Gene3D" id="3.20.170.30">
    <property type="match status" value="1"/>
</dbReference>
<dbReference type="Pfam" id="PF01885">
    <property type="entry name" value="PTS_2-RNA"/>
    <property type="match status" value="1"/>
</dbReference>
<feature type="compositionally biased region" description="Basic residues" evidence="7">
    <location>
        <begin position="1"/>
        <end position="14"/>
    </location>
</feature>
<evidence type="ECO:0000256" key="1">
    <source>
        <dbReference type="ARBA" id="ARBA00003343"/>
    </source>
</evidence>
<dbReference type="Proteomes" id="UP001364617">
    <property type="component" value="Unassembled WGS sequence"/>
</dbReference>
<dbReference type="PANTHER" id="PTHR12684:SF2">
    <property type="entry name" value="TRNA 2'-PHOSPHOTRANSFERASE 1"/>
    <property type="match status" value="1"/>
</dbReference>
<dbReference type="InterPro" id="IPR042081">
    <property type="entry name" value="RNA_2'-PTrans_C"/>
</dbReference>
<gene>
    <name evidence="8" type="ORF">R3I93_015226</name>
</gene>
<comment type="function">
    <text evidence="1">Catalyzes the last step of tRNA splicing, the transfer of the splice junction 2'-phosphate from ligated tRNA to NAD to produce ADP-ribose 1''-2'' cyclic phosphate.</text>
</comment>
<dbReference type="GO" id="GO:0006388">
    <property type="term" value="P:tRNA splicing, via endonucleolytic cleavage and ligation"/>
    <property type="evidence" value="ECO:0007669"/>
    <property type="project" value="TreeGrafter"/>
</dbReference>
<dbReference type="GO" id="GO:0000215">
    <property type="term" value="F:tRNA 2'-phosphotransferase activity"/>
    <property type="evidence" value="ECO:0007669"/>
    <property type="project" value="UniProtKB-EC"/>
</dbReference>
<proteinExistence type="inferred from homology"/>
<evidence type="ECO:0000256" key="6">
    <source>
        <dbReference type="ARBA" id="ARBA00047949"/>
    </source>
</evidence>
<comment type="catalytic activity">
    <reaction evidence="6">
        <text>2'-phospho-[ligated tRNA] + NAD(+) = mature tRNA + ADP-alpha-D-ribose 1'',2''-cyclic phosphate + nicotinamide</text>
        <dbReference type="Rhea" id="RHEA:23324"/>
        <dbReference type="Rhea" id="RHEA-COMP:11106"/>
        <dbReference type="Rhea" id="RHEA-COMP:11107"/>
        <dbReference type="ChEBI" id="CHEBI:17154"/>
        <dbReference type="ChEBI" id="CHEBI:57540"/>
        <dbReference type="ChEBI" id="CHEBI:76596"/>
        <dbReference type="ChEBI" id="CHEBI:82883"/>
        <dbReference type="ChEBI" id="CHEBI:85027"/>
        <dbReference type="EC" id="2.7.1.160"/>
    </reaction>
</comment>
<evidence type="ECO:0000313" key="9">
    <source>
        <dbReference type="Proteomes" id="UP001364617"/>
    </source>
</evidence>
<dbReference type="Gene3D" id="1.10.10.970">
    <property type="entry name" value="RNA 2'-phosphotransferase, Tpt1/KptA family, N-terminal domain"/>
    <property type="match status" value="1"/>
</dbReference>
<organism evidence="8 9">
    <name type="scientific">Phoxinus phoxinus</name>
    <name type="common">Eurasian minnow</name>
    <dbReference type="NCBI Taxonomy" id="58324"/>
    <lineage>
        <taxon>Eukaryota</taxon>
        <taxon>Metazoa</taxon>
        <taxon>Chordata</taxon>
        <taxon>Craniata</taxon>
        <taxon>Vertebrata</taxon>
        <taxon>Euteleostomi</taxon>
        <taxon>Actinopterygii</taxon>
        <taxon>Neopterygii</taxon>
        <taxon>Teleostei</taxon>
        <taxon>Ostariophysi</taxon>
        <taxon>Cypriniformes</taxon>
        <taxon>Leuciscidae</taxon>
        <taxon>Phoxininae</taxon>
        <taxon>Phoxinus</taxon>
    </lineage>
</organism>
<dbReference type="InterPro" id="IPR002745">
    <property type="entry name" value="Ptrans_KptA/Tpt1"/>
</dbReference>
<dbReference type="InterPro" id="IPR042080">
    <property type="entry name" value="RNA_2'-PTrans_N"/>
</dbReference>
<dbReference type="EC" id="2.7.1.160" evidence="3"/>
<dbReference type="PANTHER" id="PTHR12684">
    <property type="entry name" value="PUTATIVE PHOSPHOTRANSFERASE"/>
    <property type="match status" value="1"/>
</dbReference>
<evidence type="ECO:0000256" key="2">
    <source>
        <dbReference type="ARBA" id="ARBA00009836"/>
    </source>
</evidence>
<evidence type="ECO:0000256" key="7">
    <source>
        <dbReference type="SAM" id="MobiDB-lite"/>
    </source>
</evidence>
<name>A0AAN9GZV3_9TELE</name>
<evidence type="ECO:0000313" key="8">
    <source>
        <dbReference type="EMBL" id="KAK7141010.1"/>
    </source>
</evidence>
<keyword evidence="4" id="KW-0808">Transferase</keyword>
<sequence length="226" mass="25497">MACQPRGRRGRGGRGNRNEESRDMRLSKSLTYILRHGANKMGLQMNSDGFVFVEEILAHQQFRSFSLEDVERVVATDDKQRFKLCNHTEDGRLQIRANQGHSVQVTDLELREVALDDPDYPREAVHGSYMTHWPSIRSQGLSRMNRTHIHLAPGLPGEGRVISGMRQSCDLAVYIDVAKAMSDGIEFFWSENGVLLTPGDAAGFLAPRYFSRAQTLKPSPCEIELH</sequence>
<dbReference type="SUPFAM" id="SSF56399">
    <property type="entry name" value="ADP-ribosylation"/>
    <property type="match status" value="1"/>
</dbReference>
<reference evidence="8 9" key="1">
    <citation type="submission" date="2024-02" db="EMBL/GenBank/DDBJ databases">
        <title>Chromosome-level genome assembly of the Eurasian Minnow (Phoxinus phoxinus).</title>
        <authorList>
            <person name="Oriowo T.O."/>
            <person name="Martin S."/>
            <person name="Stange M."/>
            <person name="Chrysostomakis Y."/>
            <person name="Brown T."/>
            <person name="Winkler S."/>
            <person name="Kukowka S."/>
            <person name="Myers E.W."/>
            <person name="Bohne A."/>
        </authorList>
    </citation>
    <scope>NUCLEOTIDE SEQUENCE [LARGE SCALE GENOMIC DNA]</scope>
    <source>
        <strain evidence="8">ZFMK-TIS-60720</strain>
        <tissue evidence="8">Whole Organism</tissue>
    </source>
</reference>
<comment type="caution">
    <text evidence="8">The sequence shown here is derived from an EMBL/GenBank/DDBJ whole genome shotgun (WGS) entry which is preliminary data.</text>
</comment>
<evidence type="ECO:0000256" key="3">
    <source>
        <dbReference type="ARBA" id="ARBA00012007"/>
    </source>
</evidence>
<keyword evidence="5" id="KW-0520">NAD</keyword>
<comment type="similarity">
    <text evidence="2">Belongs to the KptA/TPT1 family.</text>
</comment>
<evidence type="ECO:0000256" key="4">
    <source>
        <dbReference type="ARBA" id="ARBA00022679"/>
    </source>
</evidence>
<feature type="region of interest" description="Disordered" evidence="7">
    <location>
        <begin position="1"/>
        <end position="22"/>
    </location>
</feature>
<dbReference type="EMBL" id="JAYKXH010000016">
    <property type="protein sequence ID" value="KAK7141010.1"/>
    <property type="molecule type" value="Genomic_DNA"/>
</dbReference>
<dbReference type="AlphaFoldDB" id="A0AAN9GZV3"/>
<accession>A0AAN9GZV3</accession>
<keyword evidence="9" id="KW-1185">Reference proteome</keyword>
<evidence type="ECO:0000256" key="5">
    <source>
        <dbReference type="ARBA" id="ARBA00023027"/>
    </source>
</evidence>
<protein>
    <recommendedName>
        <fullName evidence="3">2'-phosphotransferase</fullName>
        <ecNumber evidence="3">2.7.1.160</ecNumber>
    </recommendedName>
</protein>